<dbReference type="Pfam" id="PF00620">
    <property type="entry name" value="RhoGAP"/>
    <property type="match status" value="1"/>
</dbReference>
<feature type="domain" description="Rho-GAP" evidence="1">
    <location>
        <begin position="57"/>
        <end position="179"/>
    </location>
</feature>
<dbReference type="GO" id="GO:0007165">
    <property type="term" value="P:signal transduction"/>
    <property type="evidence" value="ECO:0007669"/>
    <property type="project" value="InterPro"/>
</dbReference>
<dbReference type="OrthoDB" id="8196131at2759"/>
<keyword evidence="3" id="KW-1185">Reference proteome</keyword>
<gene>
    <name evidence="2" type="ORF">PSYICH_LOCUS15572</name>
</gene>
<accession>A0A9P0DEB8</accession>
<dbReference type="SUPFAM" id="SSF48350">
    <property type="entry name" value="GTPase activation domain, GAP"/>
    <property type="match status" value="1"/>
</dbReference>
<dbReference type="InterPro" id="IPR008936">
    <property type="entry name" value="Rho_GTPase_activation_prot"/>
</dbReference>
<feature type="non-terminal residue" evidence="2">
    <location>
        <position position="1"/>
    </location>
</feature>
<evidence type="ECO:0000313" key="3">
    <source>
        <dbReference type="Proteomes" id="UP001153636"/>
    </source>
</evidence>
<dbReference type="Gene3D" id="1.10.555.10">
    <property type="entry name" value="Rho GTPase activation protein"/>
    <property type="match status" value="1"/>
</dbReference>
<reference evidence="2" key="1">
    <citation type="submission" date="2022-01" db="EMBL/GenBank/DDBJ databases">
        <authorList>
            <person name="King R."/>
        </authorList>
    </citation>
    <scope>NUCLEOTIDE SEQUENCE</scope>
</reference>
<dbReference type="InterPro" id="IPR000198">
    <property type="entry name" value="RhoGAP_dom"/>
</dbReference>
<evidence type="ECO:0000259" key="1">
    <source>
        <dbReference type="Pfam" id="PF00620"/>
    </source>
</evidence>
<protein>
    <recommendedName>
        <fullName evidence="1">Rho-GAP domain-containing protein</fullName>
    </recommendedName>
</protein>
<sequence>SFRIPSCIKYTHFQCFGKKEYISERSLQAVREVIVALRSNVQIIGHGWMFRAGAALNQNAVQELLLALEKGDVPKVRNMLESGWRLEASQALYSYLTRMEEPLIPLTIQSLVLGDENENVSVEVIAADVLGLMKEELPANHLLLSAMLFDLLDAVIKSSPADELRGNTLPISMLPLFFTVQTQHINEWRRIVTIFVEMIRQASTQLDVNLAPTDNNVRLTLEGASLELANLIHPEEQELLQNSVVRRYVVPVGYRGDCRNVEVVERTPRNNEAE</sequence>
<dbReference type="Proteomes" id="UP001153636">
    <property type="component" value="Chromosome 9"/>
</dbReference>
<dbReference type="EMBL" id="OV651821">
    <property type="protein sequence ID" value="CAH1115188.1"/>
    <property type="molecule type" value="Genomic_DNA"/>
</dbReference>
<proteinExistence type="predicted"/>
<name>A0A9P0DEB8_9CUCU</name>
<evidence type="ECO:0000313" key="2">
    <source>
        <dbReference type="EMBL" id="CAH1115188.1"/>
    </source>
</evidence>
<organism evidence="2 3">
    <name type="scientific">Psylliodes chrysocephalus</name>
    <dbReference type="NCBI Taxonomy" id="3402493"/>
    <lineage>
        <taxon>Eukaryota</taxon>
        <taxon>Metazoa</taxon>
        <taxon>Ecdysozoa</taxon>
        <taxon>Arthropoda</taxon>
        <taxon>Hexapoda</taxon>
        <taxon>Insecta</taxon>
        <taxon>Pterygota</taxon>
        <taxon>Neoptera</taxon>
        <taxon>Endopterygota</taxon>
        <taxon>Coleoptera</taxon>
        <taxon>Polyphaga</taxon>
        <taxon>Cucujiformia</taxon>
        <taxon>Chrysomeloidea</taxon>
        <taxon>Chrysomelidae</taxon>
        <taxon>Galerucinae</taxon>
        <taxon>Alticini</taxon>
        <taxon>Psylliodes</taxon>
    </lineage>
</organism>
<dbReference type="AlphaFoldDB" id="A0A9P0DEB8"/>